<comment type="pathway">
    <text evidence="1 8">Amino-acid biosynthesis; L-histidine biosynthesis; L-histidine from 5-phospho-alpha-D-ribose 1-diphosphate: step 8/9.</text>
</comment>
<dbReference type="EC" id="3.1.3.15" evidence="3 8"/>
<dbReference type="CDD" id="cd12110">
    <property type="entry name" value="PHP_HisPPase_Hisj_like"/>
    <property type="match status" value="1"/>
</dbReference>
<evidence type="ECO:0000313" key="11">
    <source>
        <dbReference type="Proteomes" id="UP000186705"/>
    </source>
</evidence>
<dbReference type="GO" id="GO:0005737">
    <property type="term" value="C:cytoplasm"/>
    <property type="evidence" value="ECO:0007669"/>
    <property type="project" value="TreeGrafter"/>
</dbReference>
<dbReference type="STRING" id="1862672.BO225_11735"/>
<evidence type="ECO:0000256" key="3">
    <source>
        <dbReference type="ARBA" id="ARBA00013085"/>
    </source>
</evidence>
<dbReference type="GO" id="GO:0004401">
    <property type="term" value="F:histidinol-phosphatase activity"/>
    <property type="evidence" value="ECO:0007669"/>
    <property type="project" value="UniProtKB-UniRule"/>
</dbReference>
<evidence type="ECO:0000313" key="10">
    <source>
        <dbReference type="EMBL" id="OLU43672.1"/>
    </source>
</evidence>
<evidence type="ECO:0000256" key="5">
    <source>
        <dbReference type="ARBA" id="ARBA00022801"/>
    </source>
</evidence>
<evidence type="ECO:0000256" key="2">
    <source>
        <dbReference type="ARBA" id="ARBA00009152"/>
    </source>
</evidence>
<dbReference type="EMBL" id="MPKA01000146">
    <property type="protein sequence ID" value="OLU43672.1"/>
    <property type="molecule type" value="Genomic_DNA"/>
</dbReference>
<keyword evidence="5 8" id="KW-0378">Hydrolase</keyword>
<evidence type="ECO:0000256" key="1">
    <source>
        <dbReference type="ARBA" id="ARBA00004970"/>
    </source>
</evidence>
<dbReference type="GO" id="GO:0000105">
    <property type="term" value="P:L-histidine biosynthetic process"/>
    <property type="evidence" value="ECO:0007669"/>
    <property type="project" value="UniProtKB-UniRule"/>
</dbReference>
<feature type="domain" description="PHP" evidence="9">
    <location>
        <begin position="5"/>
        <end position="175"/>
    </location>
</feature>
<gene>
    <name evidence="10" type="ORF">BO225_11735</name>
</gene>
<evidence type="ECO:0000256" key="6">
    <source>
        <dbReference type="ARBA" id="ARBA00023102"/>
    </source>
</evidence>
<proteinExistence type="inferred from homology"/>
<dbReference type="InterPro" id="IPR016195">
    <property type="entry name" value="Pol/histidinol_Pase-like"/>
</dbReference>
<dbReference type="PANTHER" id="PTHR21039">
    <property type="entry name" value="HISTIDINOL PHOSPHATASE-RELATED"/>
    <property type="match status" value="1"/>
</dbReference>
<sequence length="273" mass="32484">MRTNYHTHTIRCHHAVGSDEEYVLEAIKNGYSVLGFSDHACWEYDSKFESQIRMNVNEFQEYKKSVLALKEKYKSQITILLGLEAEYYPKYTDWLLTFCVDEQIDYLILGNHFYLSDEYGIYFGHTDRRYIAKYFETCIEGLKTGMYAYLAHPELIFRNTYLEWGPEIEEGFRQICYVCKQLDIPLEYNVLGWQANQKEDRIMYPHPKFWEIAGRYGCKAIIGMDAHCPSDLNSTYYEEARKTLEQYHVEIVEYIEPINYSYLLALALEQEEF</sequence>
<dbReference type="SUPFAM" id="SSF89550">
    <property type="entry name" value="PHP domain-like"/>
    <property type="match status" value="1"/>
</dbReference>
<evidence type="ECO:0000256" key="8">
    <source>
        <dbReference type="RuleBase" id="RU366003"/>
    </source>
</evidence>
<comment type="catalytic activity">
    <reaction evidence="7 8">
        <text>L-histidinol phosphate + H2O = L-histidinol + phosphate</text>
        <dbReference type="Rhea" id="RHEA:14465"/>
        <dbReference type="ChEBI" id="CHEBI:15377"/>
        <dbReference type="ChEBI" id="CHEBI:43474"/>
        <dbReference type="ChEBI" id="CHEBI:57699"/>
        <dbReference type="ChEBI" id="CHEBI:57980"/>
        <dbReference type="EC" id="3.1.3.15"/>
    </reaction>
</comment>
<dbReference type="Proteomes" id="UP000186705">
    <property type="component" value="Unassembled WGS sequence"/>
</dbReference>
<evidence type="ECO:0000256" key="7">
    <source>
        <dbReference type="ARBA" id="ARBA00049158"/>
    </source>
</evidence>
<dbReference type="Gene3D" id="3.20.20.140">
    <property type="entry name" value="Metal-dependent hydrolases"/>
    <property type="match status" value="1"/>
</dbReference>
<comment type="similarity">
    <text evidence="2 8">Belongs to the PHP hydrolase family. HisK subfamily.</text>
</comment>
<dbReference type="InterPro" id="IPR004013">
    <property type="entry name" value="PHP_dom"/>
</dbReference>
<keyword evidence="11" id="KW-1185">Reference proteome</keyword>
<dbReference type="AlphaFoldDB" id="A0A1U7NJI5"/>
<dbReference type="UniPathway" id="UPA00031">
    <property type="reaction ID" value="UER00013"/>
</dbReference>
<comment type="caution">
    <text evidence="10">The sequence shown here is derived from an EMBL/GenBank/DDBJ whole genome shotgun (WGS) entry which is preliminary data.</text>
</comment>
<evidence type="ECO:0000259" key="9">
    <source>
        <dbReference type="Pfam" id="PF02811"/>
    </source>
</evidence>
<dbReference type="InterPro" id="IPR010140">
    <property type="entry name" value="Histidinol_P_phosphatase_HisJ"/>
</dbReference>
<dbReference type="Pfam" id="PF02811">
    <property type="entry name" value="PHP"/>
    <property type="match status" value="1"/>
</dbReference>
<organism evidence="10 11">
    <name type="scientific">Dubosiella newyorkensis</name>
    <dbReference type="NCBI Taxonomy" id="1862672"/>
    <lineage>
        <taxon>Bacteria</taxon>
        <taxon>Bacillati</taxon>
        <taxon>Bacillota</taxon>
        <taxon>Erysipelotrichia</taxon>
        <taxon>Erysipelotrichales</taxon>
        <taxon>Erysipelotrichaceae</taxon>
        <taxon>Dubosiella</taxon>
    </lineage>
</organism>
<dbReference type="PANTHER" id="PTHR21039:SF0">
    <property type="entry name" value="HISTIDINOL-PHOSPHATASE"/>
    <property type="match status" value="1"/>
</dbReference>
<protein>
    <recommendedName>
        <fullName evidence="3 8">Histidinol-phosphatase</fullName>
        <shortName evidence="8">HolPase</shortName>
        <ecNumber evidence="3 8">3.1.3.15</ecNumber>
    </recommendedName>
</protein>
<accession>A0A1U7NJI5</accession>
<evidence type="ECO:0000256" key="4">
    <source>
        <dbReference type="ARBA" id="ARBA00022605"/>
    </source>
</evidence>
<keyword evidence="6 8" id="KW-0368">Histidine biosynthesis</keyword>
<reference evidence="10 11" key="1">
    <citation type="submission" date="2016-11" db="EMBL/GenBank/DDBJ databases">
        <title>Description of two novel members of the family Erysipelotrichaceae: Ileibacterium lipovorans gen. nov., sp. nov. and Dubosiella newyorkensis, gen. nov., sp. nov.</title>
        <authorList>
            <person name="Cox L.M."/>
            <person name="Sohn J."/>
            <person name="Tyrrell K.L."/>
            <person name="Citron D.M."/>
            <person name="Lawson P.A."/>
            <person name="Patel N.B."/>
            <person name="Iizumi T."/>
            <person name="Perez-Perez G.I."/>
            <person name="Goldstein E.J."/>
            <person name="Blaser M.J."/>
        </authorList>
    </citation>
    <scope>NUCLEOTIDE SEQUENCE [LARGE SCALE GENOMIC DNA]</scope>
    <source>
        <strain evidence="10 11">NYU-BL-A4</strain>
    </source>
</reference>
<name>A0A1U7NJI5_9FIRM</name>
<keyword evidence="4 8" id="KW-0028">Amino-acid biosynthesis</keyword>